<dbReference type="Proteomes" id="UP001583177">
    <property type="component" value="Unassembled WGS sequence"/>
</dbReference>
<keyword evidence="4" id="KW-1185">Reference proteome</keyword>
<organism evidence="3 4">
    <name type="scientific">Diaporthe australafricana</name>
    <dbReference type="NCBI Taxonomy" id="127596"/>
    <lineage>
        <taxon>Eukaryota</taxon>
        <taxon>Fungi</taxon>
        <taxon>Dikarya</taxon>
        <taxon>Ascomycota</taxon>
        <taxon>Pezizomycotina</taxon>
        <taxon>Sordariomycetes</taxon>
        <taxon>Sordariomycetidae</taxon>
        <taxon>Diaporthales</taxon>
        <taxon>Diaporthaceae</taxon>
        <taxon>Diaporthe</taxon>
    </lineage>
</organism>
<reference evidence="3 4" key="1">
    <citation type="journal article" date="2024" name="IMA Fungus">
        <title>IMA Genome - F19 : A genome assembly and annotation guide to empower mycologists, including annotated draft genome sequences of Ceratocystis pirilliformis, Diaporthe australafricana, Fusarium ophioides, Paecilomyces lecythidis, and Sporothrix stenoceras.</title>
        <authorList>
            <person name="Aylward J."/>
            <person name="Wilson A.M."/>
            <person name="Visagie C.M."/>
            <person name="Spraker J."/>
            <person name="Barnes I."/>
            <person name="Buitendag C."/>
            <person name="Ceriani C."/>
            <person name="Del Mar Angel L."/>
            <person name="du Plessis D."/>
            <person name="Fuchs T."/>
            <person name="Gasser K."/>
            <person name="Kramer D."/>
            <person name="Li W."/>
            <person name="Munsamy K."/>
            <person name="Piso A."/>
            <person name="Price J.L."/>
            <person name="Sonnekus B."/>
            <person name="Thomas C."/>
            <person name="van der Nest A."/>
            <person name="van Dijk A."/>
            <person name="van Heerden A."/>
            <person name="van Vuuren N."/>
            <person name="Yilmaz N."/>
            <person name="Duong T.A."/>
            <person name="van der Merwe N.A."/>
            <person name="Wingfield M.J."/>
            <person name="Wingfield B.D."/>
        </authorList>
    </citation>
    <scope>NUCLEOTIDE SEQUENCE [LARGE SCALE GENOMIC DNA]</scope>
    <source>
        <strain evidence="3 4">CMW 18300</strain>
    </source>
</reference>
<protein>
    <submittedName>
        <fullName evidence="3">Uncharacterized protein</fullName>
    </submittedName>
</protein>
<feature type="region of interest" description="Disordered" evidence="2">
    <location>
        <begin position="315"/>
        <end position="341"/>
    </location>
</feature>
<proteinExistence type="predicted"/>
<keyword evidence="1" id="KW-0175">Coiled coil</keyword>
<evidence type="ECO:0000313" key="4">
    <source>
        <dbReference type="Proteomes" id="UP001583177"/>
    </source>
</evidence>
<evidence type="ECO:0000256" key="2">
    <source>
        <dbReference type="SAM" id="MobiDB-lite"/>
    </source>
</evidence>
<dbReference type="EMBL" id="JAWRVE010000188">
    <property type="protein sequence ID" value="KAL1850378.1"/>
    <property type="molecule type" value="Genomic_DNA"/>
</dbReference>
<name>A0ABR3W0V9_9PEZI</name>
<feature type="coiled-coil region" evidence="1">
    <location>
        <begin position="131"/>
        <end position="200"/>
    </location>
</feature>
<gene>
    <name evidence="3" type="ORF">Daus18300_012973</name>
</gene>
<evidence type="ECO:0000313" key="3">
    <source>
        <dbReference type="EMBL" id="KAL1850378.1"/>
    </source>
</evidence>
<comment type="caution">
    <text evidence="3">The sequence shown here is derived from an EMBL/GenBank/DDBJ whole genome shotgun (WGS) entry which is preliminary data.</text>
</comment>
<evidence type="ECO:0000256" key="1">
    <source>
        <dbReference type="SAM" id="Coils"/>
    </source>
</evidence>
<sequence length="424" mass="47431">MDPATQTDVPNPGEHEQQDWEDAVDLVLQDMQDHLPDQVDPETRALMRYYLATRLSRFPNTDNLVRRNVSLNAEMTDAANRLSALTRVTYDLAEAMAAQGPAQQAVLQELDFSPASFLAATRQLTALEVKLLQYDTDQMKLRNENETLQERLSEAQRLARDRDQALQLARSTLERREEELKRTRHILERVEAQRNTARRTADYLIPQLGDLQTRLEESKKLQKSAEDCSQSLMSALSKQGVTHGLRALPVVAYKPTPATELPLFAGLRHGRGPMAIQSAKFESIWARILKEDDAKEWKDIFAAIDKTRMTNNGTPIKDTLITNGDAPVEETPKTNGDAPVEETLKMNGDASGEETLKTNGDALVKKPARPNQVIPAVPELPPNQVMRANSAKKLKEELAKAGEKVSLSSKATVSHFFLTLVEMF</sequence>
<accession>A0ABR3W0V9</accession>